<reference evidence="2" key="2">
    <citation type="submission" date="2015-01" db="EMBL/GenBank/DDBJ databases">
        <title>Evolutionary Origins and Diversification of the Mycorrhizal Mutualists.</title>
        <authorList>
            <consortium name="DOE Joint Genome Institute"/>
            <consortium name="Mycorrhizal Genomics Consortium"/>
            <person name="Kohler A."/>
            <person name="Kuo A."/>
            <person name="Nagy L.G."/>
            <person name="Floudas D."/>
            <person name="Copeland A."/>
            <person name="Barry K.W."/>
            <person name="Cichocki N."/>
            <person name="Veneault-Fourrey C."/>
            <person name="LaButti K."/>
            <person name="Lindquist E.A."/>
            <person name="Lipzen A."/>
            <person name="Lundell T."/>
            <person name="Morin E."/>
            <person name="Murat C."/>
            <person name="Riley R."/>
            <person name="Ohm R."/>
            <person name="Sun H."/>
            <person name="Tunlid A."/>
            <person name="Henrissat B."/>
            <person name="Grigoriev I.V."/>
            <person name="Hibbett D.S."/>
            <person name="Martin F."/>
        </authorList>
    </citation>
    <scope>NUCLEOTIDE SEQUENCE [LARGE SCALE GENOMIC DNA]</scope>
    <source>
        <strain evidence="2">Ve08.2h10</strain>
    </source>
</reference>
<dbReference type="InParanoid" id="A0A0D0DVK0"/>
<name>A0A0D0DVK0_9AGAM</name>
<dbReference type="AlphaFoldDB" id="A0A0D0DVK0"/>
<dbReference type="EMBL" id="KN825175">
    <property type="protein sequence ID" value="KIK93551.1"/>
    <property type="molecule type" value="Genomic_DNA"/>
</dbReference>
<dbReference type="Proteomes" id="UP000054538">
    <property type="component" value="Unassembled WGS sequence"/>
</dbReference>
<protein>
    <submittedName>
        <fullName evidence="1">Unplaced genomic scaffold scaffold_353, whole genome shotgun sequence</fullName>
    </submittedName>
</protein>
<reference evidence="1 2" key="1">
    <citation type="submission" date="2014-04" db="EMBL/GenBank/DDBJ databases">
        <authorList>
            <consortium name="DOE Joint Genome Institute"/>
            <person name="Kuo A."/>
            <person name="Kohler A."/>
            <person name="Jargeat P."/>
            <person name="Nagy L.G."/>
            <person name="Floudas D."/>
            <person name="Copeland A."/>
            <person name="Barry K.W."/>
            <person name="Cichocki N."/>
            <person name="Veneault-Fourrey C."/>
            <person name="LaButti K."/>
            <person name="Lindquist E.A."/>
            <person name="Lipzen A."/>
            <person name="Lundell T."/>
            <person name="Morin E."/>
            <person name="Murat C."/>
            <person name="Sun H."/>
            <person name="Tunlid A."/>
            <person name="Henrissat B."/>
            <person name="Grigoriev I.V."/>
            <person name="Hibbett D.S."/>
            <person name="Martin F."/>
            <person name="Nordberg H.P."/>
            <person name="Cantor M.N."/>
            <person name="Hua S.X."/>
        </authorList>
    </citation>
    <scope>NUCLEOTIDE SEQUENCE [LARGE SCALE GENOMIC DNA]</scope>
    <source>
        <strain evidence="1 2">Ve08.2h10</strain>
    </source>
</reference>
<accession>A0A0D0DVK0</accession>
<evidence type="ECO:0000313" key="1">
    <source>
        <dbReference type="EMBL" id="KIK93551.1"/>
    </source>
</evidence>
<gene>
    <name evidence="1" type="ORF">PAXRUDRAFT_508187</name>
</gene>
<evidence type="ECO:0000313" key="2">
    <source>
        <dbReference type="Proteomes" id="UP000054538"/>
    </source>
</evidence>
<proteinExistence type="predicted"/>
<organism evidence="1 2">
    <name type="scientific">Paxillus rubicundulus Ve08.2h10</name>
    <dbReference type="NCBI Taxonomy" id="930991"/>
    <lineage>
        <taxon>Eukaryota</taxon>
        <taxon>Fungi</taxon>
        <taxon>Dikarya</taxon>
        <taxon>Basidiomycota</taxon>
        <taxon>Agaricomycotina</taxon>
        <taxon>Agaricomycetes</taxon>
        <taxon>Agaricomycetidae</taxon>
        <taxon>Boletales</taxon>
        <taxon>Paxilineae</taxon>
        <taxon>Paxillaceae</taxon>
        <taxon>Paxillus</taxon>
    </lineage>
</organism>
<dbReference type="HOGENOM" id="CLU_1835794_0_0_1"/>
<keyword evidence="2" id="KW-1185">Reference proteome</keyword>
<sequence length="140" mass="16187">MAGLDPEGLVPLIYHELQEHSGSLFCSQLALSSLLRRRKDEFITSQRDTTRARNDRLERTYNEETRGHGSFLGGAALSARGLHLVRWRSKTMELDSSQPSPQWISRTDLCVFLQRAERDAQWMQFSVKIHFGREFSSENF</sequence>
<dbReference type="OrthoDB" id="10063692at2759"/>